<keyword evidence="2" id="KW-0479">Metal-binding</keyword>
<dbReference type="GO" id="GO:0016811">
    <property type="term" value="F:hydrolase activity, acting on carbon-nitrogen (but not peptide) bonds, in linear amides"/>
    <property type="evidence" value="ECO:0007669"/>
    <property type="project" value="TreeGrafter"/>
</dbReference>
<dbReference type="InterPro" id="IPR024087">
    <property type="entry name" value="Creatininase-like_sf"/>
</dbReference>
<name>A0A0W8F9J4_9ZZZZ</name>
<comment type="caution">
    <text evidence="5">The sequence shown here is derived from an EMBL/GenBank/DDBJ whole genome shotgun (WGS) entry which is preliminary data.</text>
</comment>
<proteinExistence type="predicted"/>
<dbReference type="Gene3D" id="3.40.50.10310">
    <property type="entry name" value="Creatininase"/>
    <property type="match status" value="1"/>
</dbReference>
<dbReference type="GO" id="GO:0009231">
    <property type="term" value="P:riboflavin biosynthetic process"/>
    <property type="evidence" value="ECO:0007669"/>
    <property type="project" value="TreeGrafter"/>
</dbReference>
<dbReference type="InterPro" id="IPR003785">
    <property type="entry name" value="Creatininase/forma_Hydrolase"/>
</dbReference>
<evidence type="ECO:0000313" key="5">
    <source>
        <dbReference type="EMBL" id="KUG17527.1"/>
    </source>
</evidence>
<evidence type="ECO:0000256" key="1">
    <source>
        <dbReference type="ARBA" id="ARBA00001947"/>
    </source>
</evidence>
<evidence type="ECO:0000256" key="2">
    <source>
        <dbReference type="ARBA" id="ARBA00022723"/>
    </source>
</evidence>
<dbReference type="GO" id="GO:0047789">
    <property type="term" value="F:creatininase activity"/>
    <property type="evidence" value="ECO:0007669"/>
    <property type="project" value="UniProtKB-EC"/>
</dbReference>
<evidence type="ECO:0000256" key="4">
    <source>
        <dbReference type="ARBA" id="ARBA00022833"/>
    </source>
</evidence>
<dbReference type="EMBL" id="LNQE01001436">
    <property type="protein sequence ID" value="KUG17527.1"/>
    <property type="molecule type" value="Genomic_DNA"/>
</dbReference>
<dbReference type="SUPFAM" id="SSF102215">
    <property type="entry name" value="Creatininase"/>
    <property type="match status" value="1"/>
</dbReference>
<sequence length="239" mass="26524">MKLLEDMSWPEIEEGLKVTRTVILPVGATEEHGPHLPTITDTIQAMETARTVAQKREVFLAPPIHYGVCRSTRGFPGTITVGHDALRSYVKEVLISFTDSGFENVLILTGHAGSQHMSALKEACQMALEEREFRVSLVSLFDLIDPQAAETPHDGHAGEIETSMMMVIRKDLVKGLPEEHFPPRPRFLIMKDVRHLMGNGIMGNPAPATIKKGQNFLAMAAEGLIDALEELESDCWKER</sequence>
<evidence type="ECO:0000256" key="3">
    <source>
        <dbReference type="ARBA" id="ARBA00022801"/>
    </source>
</evidence>
<accession>A0A0W8F9J4</accession>
<dbReference type="AlphaFoldDB" id="A0A0W8F9J4"/>
<gene>
    <name evidence="5" type="ORF">ASZ90_012799</name>
</gene>
<reference evidence="5" key="1">
    <citation type="journal article" date="2015" name="Proc. Natl. Acad. Sci. U.S.A.">
        <title>Networks of energetic and metabolic interactions define dynamics in microbial communities.</title>
        <authorList>
            <person name="Embree M."/>
            <person name="Liu J.K."/>
            <person name="Al-Bassam M.M."/>
            <person name="Zengler K."/>
        </authorList>
    </citation>
    <scope>NUCLEOTIDE SEQUENCE</scope>
</reference>
<dbReference type="PANTHER" id="PTHR35005:SF1">
    <property type="entry name" value="2-AMINO-5-FORMYLAMINO-6-RIBOSYLAMINOPYRIMIDIN-4(3H)-ONE 5'-MONOPHOSPHATE DEFORMYLASE"/>
    <property type="match status" value="1"/>
</dbReference>
<dbReference type="EC" id="3.5.2.10" evidence="5"/>
<dbReference type="PANTHER" id="PTHR35005">
    <property type="entry name" value="3-DEHYDRO-SCYLLO-INOSOSE HYDROLASE"/>
    <property type="match status" value="1"/>
</dbReference>
<keyword evidence="4" id="KW-0862">Zinc</keyword>
<keyword evidence="3 5" id="KW-0378">Hydrolase</keyword>
<dbReference type="GO" id="GO:0046872">
    <property type="term" value="F:metal ion binding"/>
    <property type="evidence" value="ECO:0007669"/>
    <property type="project" value="UniProtKB-KW"/>
</dbReference>
<protein>
    <submittedName>
        <fullName evidence="5">Creatinine amidohydrolase</fullName>
        <ecNumber evidence="5">3.5.2.10</ecNumber>
    </submittedName>
</protein>
<dbReference type="Pfam" id="PF02633">
    <property type="entry name" value="Creatininase"/>
    <property type="match status" value="1"/>
</dbReference>
<organism evidence="5">
    <name type="scientific">hydrocarbon metagenome</name>
    <dbReference type="NCBI Taxonomy" id="938273"/>
    <lineage>
        <taxon>unclassified sequences</taxon>
        <taxon>metagenomes</taxon>
        <taxon>ecological metagenomes</taxon>
    </lineage>
</organism>
<comment type="cofactor">
    <cofactor evidence="1">
        <name>Zn(2+)</name>
        <dbReference type="ChEBI" id="CHEBI:29105"/>
    </cofactor>
</comment>